<dbReference type="Gene3D" id="2.30.130.10">
    <property type="entry name" value="PUA domain"/>
    <property type="match status" value="1"/>
</dbReference>
<dbReference type="SMART" id="SM00359">
    <property type="entry name" value="PUA"/>
    <property type="match status" value="1"/>
</dbReference>
<gene>
    <name evidence="8 10" type="primary">proB</name>
    <name evidence="10" type="ORF">SSA02_13910</name>
</gene>
<dbReference type="GO" id="GO:0055129">
    <property type="term" value="P:L-proline biosynthetic process"/>
    <property type="evidence" value="ECO:0007669"/>
    <property type="project" value="UniProtKB-UniRule"/>
</dbReference>
<comment type="similarity">
    <text evidence="8">Belongs to the glutamate 5-kinase family.</text>
</comment>
<evidence type="ECO:0000256" key="1">
    <source>
        <dbReference type="ARBA" id="ARBA00022490"/>
    </source>
</evidence>
<dbReference type="InterPro" id="IPR005715">
    <property type="entry name" value="Glu_5kinase/COase_Synthase"/>
</dbReference>
<evidence type="ECO:0000256" key="7">
    <source>
        <dbReference type="ARBA" id="ARBA00022840"/>
    </source>
</evidence>
<dbReference type="AlphaFoldDB" id="A0A511BW37"/>
<keyword evidence="2 8" id="KW-0028">Amino-acid biosynthesis</keyword>
<keyword evidence="5 8" id="KW-0547">Nucleotide-binding</keyword>
<dbReference type="GO" id="GO:0005524">
    <property type="term" value="F:ATP binding"/>
    <property type="evidence" value="ECO:0007669"/>
    <property type="project" value="UniProtKB-KW"/>
</dbReference>
<evidence type="ECO:0000256" key="5">
    <source>
        <dbReference type="ARBA" id="ARBA00022741"/>
    </source>
</evidence>
<dbReference type="FunFam" id="3.40.1160.10:FF:000018">
    <property type="entry name" value="Glutamate 5-kinase"/>
    <property type="match status" value="1"/>
</dbReference>
<comment type="catalytic activity">
    <reaction evidence="8">
        <text>L-glutamate + ATP = L-glutamyl 5-phosphate + ADP</text>
        <dbReference type="Rhea" id="RHEA:14877"/>
        <dbReference type="ChEBI" id="CHEBI:29985"/>
        <dbReference type="ChEBI" id="CHEBI:30616"/>
        <dbReference type="ChEBI" id="CHEBI:58274"/>
        <dbReference type="ChEBI" id="CHEBI:456216"/>
        <dbReference type="EC" id="2.7.2.11"/>
    </reaction>
</comment>
<dbReference type="Gene3D" id="3.40.1160.10">
    <property type="entry name" value="Acetylglutamate kinase-like"/>
    <property type="match status" value="2"/>
</dbReference>
<keyword evidence="11" id="KW-1185">Reference proteome</keyword>
<feature type="binding site" evidence="8">
    <location>
        <begin position="216"/>
        <end position="222"/>
    </location>
    <ligand>
        <name>ATP</name>
        <dbReference type="ChEBI" id="CHEBI:30616"/>
    </ligand>
</feature>
<dbReference type="PIRSF" id="PIRSF000729">
    <property type="entry name" value="GK"/>
    <property type="match status" value="1"/>
</dbReference>
<comment type="pathway">
    <text evidence="8">Amino-acid biosynthesis; L-proline biosynthesis; L-glutamate 5-semialdehyde from L-glutamate: step 1/2.</text>
</comment>
<dbReference type="RefSeq" id="WP_147093279.1">
    <property type="nucleotide sequence ID" value="NZ_BJVC01000002.1"/>
</dbReference>
<dbReference type="PRINTS" id="PR00474">
    <property type="entry name" value="GLU5KINASE"/>
</dbReference>
<dbReference type="GO" id="GO:0003723">
    <property type="term" value="F:RNA binding"/>
    <property type="evidence" value="ECO:0007669"/>
    <property type="project" value="InterPro"/>
</dbReference>
<evidence type="ECO:0000256" key="2">
    <source>
        <dbReference type="ARBA" id="ARBA00022605"/>
    </source>
</evidence>
<organism evidence="10 11">
    <name type="scientific">Swaminathania salitolerans</name>
    <dbReference type="NCBI Taxonomy" id="182838"/>
    <lineage>
        <taxon>Bacteria</taxon>
        <taxon>Pseudomonadati</taxon>
        <taxon>Pseudomonadota</taxon>
        <taxon>Alphaproteobacteria</taxon>
        <taxon>Acetobacterales</taxon>
        <taxon>Acetobacteraceae</taxon>
        <taxon>Swaminathania</taxon>
    </lineage>
</organism>
<keyword evidence="4 8" id="KW-0808">Transferase</keyword>
<dbReference type="InterPro" id="IPR002478">
    <property type="entry name" value="PUA"/>
</dbReference>
<dbReference type="GO" id="GO:0004349">
    <property type="term" value="F:glutamate 5-kinase activity"/>
    <property type="evidence" value="ECO:0007669"/>
    <property type="project" value="UniProtKB-UniRule"/>
</dbReference>
<dbReference type="InterPro" id="IPR011529">
    <property type="entry name" value="Glu_5kinase"/>
</dbReference>
<feature type="binding site" evidence="8">
    <location>
        <position position="154"/>
    </location>
    <ligand>
        <name>substrate</name>
    </ligand>
</feature>
<comment type="function">
    <text evidence="8">Catalyzes the transfer of a phosphate group to glutamate to form L-glutamate 5-phosphate.</text>
</comment>
<keyword evidence="6 8" id="KW-0418">Kinase</keyword>
<dbReference type="EC" id="2.7.2.11" evidence="8"/>
<dbReference type="SUPFAM" id="SSF53633">
    <property type="entry name" value="Carbamate kinase-like"/>
    <property type="match status" value="1"/>
</dbReference>
<dbReference type="InterPro" id="IPR036393">
    <property type="entry name" value="AceGlu_kinase-like_sf"/>
</dbReference>
<dbReference type="InterPro" id="IPR041739">
    <property type="entry name" value="G5K_ProB"/>
</dbReference>
<dbReference type="InterPro" id="IPR036974">
    <property type="entry name" value="PUA_sf"/>
</dbReference>
<dbReference type="PROSITE" id="PS50890">
    <property type="entry name" value="PUA"/>
    <property type="match status" value="1"/>
</dbReference>
<keyword evidence="7 8" id="KW-0067">ATP-binding</keyword>
<feature type="binding site" evidence="8">
    <location>
        <position position="14"/>
    </location>
    <ligand>
        <name>ATP</name>
        <dbReference type="ChEBI" id="CHEBI:30616"/>
    </ligand>
</feature>
<name>A0A511BW37_9PROT</name>
<dbReference type="OrthoDB" id="9804434at2"/>
<comment type="caution">
    <text evidence="10">The sequence shown here is derived from an EMBL/GenBank/DDBJ whole genome shotgun (WGS) entry which is preliminary data.</text>
</comment>
<dbReference type="UniPathway" id="UPA00098">
    <property type="reaction ID" value="UER00359"/>
</dbReference>
<evidence type="ECO:0000256" key="3">
    <source>
        <dbReference type="ARBA" id="ARBA00022650"/>
    </source>
</evidence>
<proteinExistence type="inferred from homology"/>
<evidence type="ECO:0000313" key="10">
    <source>
        <dbReference type="EMBL" id="GEL02228.1"/>
    </source>
</evidence>
<dbReference type="InterPro" id="IPR001057">
    <property type="entry name" value="Glu/AcGlu_kinase"/>
</dbReference>
<dbReference type="PANTHER" id="PTHR43654">
    <property type="entry name" value="GLUTAMATE 5-KINASE"/>
    <property type="match status" value="1"/>
</dbReference>
<accession>A0A511BW37</accession>
<feature type="domain" description="PUA" evidence="9">
    <location>
        <begin position="281"/>
        <end position="363"/>
    </location>
</feature>
<dbReference type="InterPro" id="IPR001048">
    <property type="entry name" value="Asp/Glu/Uridylate_kinase"/>
</dbReference>
<feature type="binding site" evidence="8">
    <location>
        <position position="142"/>
    </location>
    <ligand>
        <name>substrate</name>
    </ligand>
</feature>
<dbReference type="InterPro" id="IPR015947">
    <property type="entry name" value="PUA-like_sf"/>
</dbReference>
<protein>
    <recommendedName>
        <fullName evidence="8">Glutamate 5-kinase</fullName>
        <ecNumber evidence="8">2.7.2.11</ecNumber>
    </recommendedName>
    <alternativeName>
        <fullName evidence="8">Gamma-glutamyl kinase</fullName>
        <shortName evidence="8">GK</shortName>
    </alternativeName>
</protein>
<dbReference type="Proteomes" id="UP000321405">
    <property type="component" value="Unassembled WGS sequence"/>
</dbReference>
<keyword evidence="1 8" id="KW-0963">Cytoplasm</keyword>
<dbReference type="Pfam" id="PF00696">
    <property type="entry name" value="AA_kinase"/>
    <property type="match status" value="1"/>
</dbReference>
<evidence type="ECO:0000256" key="4">
    <source>
        <dbReference type="ARBA" id="ARBA00022679"/>
    </source>
</evidence>
<evidence type="ECO:0000256" key="6">
    <source>
        <dbReference type="ARBA" id="ARBA00022777"/>
    </source>
</evidence>
<dbReference type="SUPFAM" id="SSF88697">
    <property type="entry name" value="PUA domain-like"/>
    <property type="match status" value="1"/>
</dbReference>
<dbReference type="NCBIfam" id="TIGR01027">
    <property type="entry name" value="proB"/>
    <property type="match status" value="1"/>
</dbReference>
<evidence type="ECO:0000259" key="9">
    <source>
        <dbReference type="SMART" id="SM00359"/>
    </source>
</evidence>
<comment type="subcellular location">
    <subcellularLocation>
        <location evidence="8">Cytoplasm</location>
    </subcellularLocation>
</comment>
<dbReference type="FunFam" id="2.30.130.10:FF:000007">
    <property type="entry name" value="Glutamate 5-kinase"/>
    <property type="match status" value="1"/>
</dbReference>
<feature type="binding site" evidence="8">
    <location>
        <begin position="174"/>
        <end position="175"/>
    </location>
    <ligand>
        <name>ATP</name>
        <dbReference type="ChEBI" id="CHEBI:30616"/>
    </ligand>
</feature>
<dbReference type="CDD" id="cd21157">
    <property type="entry name" value="PUA_G5K"/>
    <property type="match status" value="1"/>
</dbReference>
<sequence>MNIRLTESRCVVIKIGSALLVDPAEAALRHAWLKTVCDDIARLRRGGTQVVVVSSGAIALARFRLGLIGRRLRLDEKQAAASVGQIELAQAWSLALAAHDLTAAQMLLTPEDTEDRERHLNARATLRTLLSLGCVPVINENDAIATSEIRFGDNDRLAARVAQMIGADTLVLLSDIDGLYTADPRRDPGAVHIPVVETLTDSIMEMGGAPPPGYSSGGMHTKLLAAQIATRAGTRMAIASGLGDHPVSALVETGRCTWFLASDDAGSARKRWIVGSLGSRGRLTIDDGAVSALRRGSSLLPAGVCLVEGRFDPGDLVTIVDREGREIARGLSAYDCTEARRIAGHRSGEISSCLGHDGPDELIHRDDLVLLH</sequence>
<dbReference type="PANTHER" id="PTHR43654:SF1">
    <property type="entry name" value="ISOPENTENYL PHOSPHATE KINASE"/>
    <property type="match status" value="1"/>
</dbReference>
<dbReference type="CDD" id="cd04242">
    <property type="entry name" value="AAK_G5K_ProB"/>
    <property type="match status" value="1"/>
</dbReference>
<dbReference type="HAMAP" id="MF_00456">
    <property type="entry name" value="ProB"/>
    <property type="match status" value="1"/>
</dbReference>
<dbReference type="GO" id="GO:0005829">
    <property type="term" value="C:cytosol"/>
    <property type="evidence" value="ECO:0007669"/>
    <property type="project" value="TreeGrafter"/>
</dbReference>
<dbReference type="EMBL" id="BJVC01000002">
    <property type="protein sequence ID" value="GEL02228.1"/>
    <property type="molecule type" value="Genomic_DNA"/>
</dbReference>
<keyword evidence="3 8" id="KW-0641">Proline biosynthesis</keyword>
<dbReference type="Pfam" id="PF01472">
    <property type="entry name" value="PUA"/>
    <property type="match status" value="1"/>
</dbReference>
<reference evidence="10 11" key="1">
    <citation type="submission" date="2019-07" db="EMBL/GenBank/DDBJ databases">
        <title>Whole genome shotgun sequence of Swaminathania salitolerans NBRC 104436.</title>
        <authorList>
            <person name="Hosoyama A."/>
            <person name="Uohara A."/>
            <person name="Ohji S."/>
            <person name="Ichikawa N."/>
        </authorList>
    </citation>
    <scope>NUCLEOTIDE SEQUENCE [LARGE SCALE GENOMIC DNA]</scope>
    <source>
        <strain evidence="10 11">NBRC 104436</strain>
    </source>
</reference>
<feature type="binding site" evidence="8">
    <location>
        <position position="55"/>
    </location>
    <ligand>
        <name>substrate</name>
    </ligand>
</feature>
<evidence type="ECO:0000313" key="11">
    <source>
        <dbReference type="Proteomes" id="UP000321405"/>
    </source>
</evidence>
<evidence type="ECO:0000256" key="8">
    <source>
        <dbReference type="HAMAP-Rule" id="MF_00456"/>
    </source>
</evidence>